<protein>
    <recommendedName>
        <fullName evidence="6">RRM domain-containing protein</fullName>
    </recommendedName>
</protein>
<dbReference type="PROSITE" id="PS50102">
    <property type="entry name" value="RRM"/>
    <property type="match status" value="1"/>
</dbReference>
<dbReference type="Proteomes" id="UP000663855">
    <property type="component" value="Unassembled WGS sequence"/>
</dbReference>
<dbReference type="Pfam" id="PF00076">
    <property type="entry name" value="RRM_1"/>
    <property type="match status" value="1"/>
</dbReference>
<evidence type="ECO:0000256" key="2">
    <source>
        <dbReference type="ARBA" id="ARBA00022884"/>
    </source>
</evidence>
<evidence type="ECO:0000256" key="4">
    <source>
        <dbReference type="PROSITE-ProRule" id="PRU00176"/>
    </source>
</evidence>
<proteinExistence type="predicted"/>
<feature type="domain" description="RRM" evidence="6">
    <location>
        <begin position="321"/>
        <end position="409"/>
    </location>
</feature>
<evidence type="ECO:0000256" key="1">
    <source>
        <dbReference type="ARBA" id="ARBA00004123"/>
    </source>
</evidence>
<dbReference type="AlphaFoldDB" id="A0A814GQ94"/>
<dbReference type="PANTHER" id="PTHR23238">
    <property type="entry name" value="RNA BINDING PROTEIN"/>
    <property type="match status" value="1"/>
</dbReference>
<keyword evidence="2 4" id="KW-0694">RNA-binding</keyword>
<evidence type="ECO:0000313" key="7">
    <source>
        <dbReference type="EMBL" id="CAF0999267.1"/>
    </source>
</evidence>
<dbReference type="InterPro" id="IPR034870">
    <property type="entry name" value="TET_fam"/>
</dbReference>
<dbReference type="SUPFAM" id="SSF54928">
    <property type="entry name" value="RNA-binding domain, RBD"/>
    <property type="match status" value="1"/>
</dbReference>
<dbReference type="Gene3D" id="3.30.70.330">
    <property type="match status" value="1"/>
</dbReference>
<dbReference type="SMART" id="SM00360">
    <property type="entry name" value="RRM"/>
    <property type="match status" value="1"/>
</dbReference>
<feature type="region of interest" description="Disordered" evidence="5">
    <location>
        <begin position="147"/>
        <end position="183"/>
    </location>
</feature>
<comment type="caution">
    <text evidence="7">The sequence shown here is derived from an EMBL/GenBank/DDBJ whole genome shotgun (WGS) entry which is preliminary data.</text>
</comment>
<comment type="subcellular location">
    <subcellularLocation>
        <location evidence="1">Nucleus</location>
    </subcellularLocation>
</comment>
<feature type="compositionally biased region" description="Polar residues" evidence="5">
    <location>
        <begin position="153"/>
        <end position="167"/>
    </location>
</feature>
<gene>
    <name evidence="7" type="ORF">CJN711_LOCUS2265</name>
</gene>
<reference evidence="7" key="1">
    <citation type="submission" date="2021-02" db="EMBL/GenBank/DDBJ databases">
        <authorList>
            <person name="Nowell W R."/>
        </authorList>
    </citation>
    <scope>NUCLEOTIDE SEQUENCE</scope>
</reference>
<dbReference type="GO" id="GO:0003723">
    <property type="term" value="F:RNA binding"/>
    <property type="evidence" value="ECO:0007669"/>
    <property type="project" value="UniProtKB-UniRule"/>
</dbReference>
<evidence type="ECO:0000256" key="3">
    <source>
        <dbReference type="ARBA" id="ARBA00023242"/>
    </source>
</evidence>
<dbReference type="InterPro" id="IPR000504">
    <property type="entry name" value="RRM_dom"/>
</dbReference>
<dbReference type="InterPro" id="IPR012677">
    <property type="entry name" value="Nucleotide-bd_a/b_plait_sf"/>
</dbReference>
<dbReference type="GO" id="GO:0006355">
    <property type="term" value="P:regulation of DNA-templated transcription"/>
    <property type="evidence" value="ECO:0007669"/>
    <property type="project" value="InterPro"/>
</dbReference>
<organism evidence="7 8">
    <name type="scientific">Rotaria magnacalcarata</name>
    <dbReference type="NCBI Taxonomy" id="392030"/>
    <lineage>
        <taxon>Eukaryota</taxon>
        <taxon>Metazoa</taxon>
        <taxon>Spiralia</taxon>
        <taxon>Gnathifera</taxon>
        <taxon>Rotifera</taxon>
        <taxon>Eurotatoria</taxon>
        <taxon>Bdelloidea</taxon>
        <taxon>Philodinida</taxon>
        <taxon>Philodinidae</taxon>
        <taxon>Rotaria</taxon>
    </lineage>
</organism>
<evidence type="ECO:0000259" key="6">
    <source>
        <dbReference type="PROSITE" id="PS50102"/>
    </source>
</evidence>
<accession>A0A814GQ94</accession>
<evidence type="ECO:0000256" key="5">
    <source>
        <dbReference type="SAM" id="MobiDB-lite"/>
    </source>
</evidence>
<dbReference type="GO" id="GO:0005634">
    <property type="term" value="C:nucleus"/>
    <property type="evidence" value="ECO:0007669"/>
    <property type="project" value="UniProtKB-SubCell"/>
</dbReference>
<keyword evidence="3" id="KW-0539">Nucleus</keyword>
<name>A0A814GQ94_9BILA</name>
<sequence length="568" mass="61254">MAPATEHENTENNKVILGATGVTDLQIVKQVLERDYQITALLRNTKKLGYIETKRLEINYFQRMATAQPLYDYSAYDYSYEAGAATAAYASYPGYESSASYATPGAYDGYAASGGYPPGTATGPSYSTVDPYAGYATTGYGYPTTATSVGGPPTTSSQAGYPSSNSGYPYESRRTPPPPSSAASAIHYAGYDYSSAMSGSYAPTPSSAATYSPYKTISTSHRSTPQNDYATYAISAPPSHGAYSVQAGSQAAGTMGSTHGYATATADMVARQSDYYHSSQVPPAMHYIRHQPQRMPYRLPPRGGYQRELDEPGDENALLRHVIYVTGLPKEIQNETLAEVFGSACGLIAPVDVRSPKPKIWVYKDRQTREGKGEATITFINPESCQVAVNYFDGKELFGRQIRVALCPRRLYSMQKQNTPFNPAAPPMNTTTSMLSMIKSTSNNNNNNNEVASIPSTTSVSTIITAVTSPSPIISTTTASSNFVTAANPITTISSSALGLPRQMNHSLFKFRQTPEQQRGILPTPPNSFVAPVISNAFQRDGVRKELPRVALNRGNAAYPAGVRPKPY</sequence>
<evidence type="ECO:0000313" key="8">
    <source>
        <dbReference type="Proteomes" id="UP000663855"/>
    </source>
</evidence>
<dbReference type="InterPro" id="IPR035979">
    <property type="entry name" value="RBD_domain_sf"/>
</dbReference>
<dbReference type="EMBL" id="CAJNOV010000139">
    <property type="protein sequence ID" value="CAF0999267.1"/>
    <property type="molecule type" value="Genomic_DNA"/>
</dbReference>